<keyword evidence="1" id="KW-1133">Transmembrane helix</keyword>
<gene>
    <name evidence="2" type="ORF">N7603_06525</name>
</gene>
<accession>A0ABT2PWH2</accession>
<keyword evidence="1" id="KW-0812">Transmembrane</keyword>
<dbReference type="EMBL" id="JAOEGN010000012">
    <property type="protein sequence ID" value="MCU0105310.1"/>
    <property type="molecule type" value="Genomic_DNA"/>
</dbReference>
<keyword evidence="3" id="KW-1185">Reference proteome</keyword>
<evidence type="ECO:0000313" key="2">
    <source>
        <dbReference type="EMBL" id="MCU0105310.1"/>
    </source>
</evidence>
<sequence length="58" mass="6780">MKNIIVQIGSFFIDPIRKFGQLKFSDRIVTFSNKNPWFKMLIAFIVVGVLLVMTYLLK</sequence>
<protein>
    <submittedName>
        <fullName evidence="2">Uncharacterized protein</fullName>
    </submittedName>
</protein>
<keyword evidence="1" id="KW-0472">Membrane</keyword>
<dbReference type="RefSeq" id="WP_262096609.1">
    <property type="nucleotide sequence ID" value="NZ_JAOEGN010000012.1"/>
</dbReference>
<evidence type="ECO:0000256" key="1">
    <source>
        <dbReference type="SAM" id="Phobius"/>
    </source>
</evidence>
<dbReference type="Proteomes" id="UP001209076">
    <property type="component" value="Unassembled WGS sequence"/>
</dbReference>
<organism evidence="2 3">
    <name type="scientific">Paracholeplasma vituli</name>
    <dbReference type="NCBI Taxonomy" id="69473"/>
    <lineage>
        <taxon>Bacteria</taxon>
        <taxon>Bacillati</taxon>
        <taxon>Mycoplasmatota</taxon>
        <taxon>Mollicutes</taxon>
        <taxon>Acholeplasmatales</taxon>
        <taxon>Acholeplasmataceae</taxon>
        <taxon>Paracholeplasma</taxon>
    </lineage>
</organism>
<comment type="caution">
    <text evidence="2">The sequence shown here is derived from an EMBL/GenBank/DDBJ whole genome shotgun (WGS) entry which is preliminary data.</text>
</comment>
<evidence type="ECO:0000313" key="3">
    <source>
        <dbReference type="Proteomes" id="UP001209076"/>
    </source>
</evidence>
<reference evidence="3" key="1">
    <citation type="submission" date="2023-07" db="EMBL/GenBank/DDBJ databases">
        <title>Novel Mycoplasma species identified in domestic and wild animals.</title>
        <authorList>
            <person name="Volokhov D.V."/>
            <person name="Furtak V.A."/>
            <person name="Zagorodnyaya T.A."/>
        </authorList>
    </citation>
    <scope>NUCLEOTIDE SEQUENCE [LARGE SCALE GENOMIC DNA]</scope>
    <source>
        <strain evidence="3">92-19</strain>
    </source>
</reference>
<feature type="transmembrane region" description="Helical" evidence="1">
    <location>
        <begin position="37"/>
        <end position="57"/>
    </location>
</feature>
<name>A0ABT2PWH2_9MOLU</name>
<proteinExistence type="predicted"/>